<feature type="compositionally biased region" description="Polar residues" evidence="1">
    <location>
        <begin position="50"/>
        <end position="61"/>
    </location>
</feature>
<feature type="region of interest" description="Disordered" evidence="1">
    <location>
        <begin position="1"/>
        <end position="144"/>
    </location>
</feature>
<dbReference type="VEuPathDB" id="FungiDB:TREMEDRAFT_64832"/>
<organism evidence="2 3">
    <name type="scientific">Tremella mesenterica</name>
    <name type="common">Jelly fungus</name>
    <dbReference type="NCBI Taxonomy" id="5217"/>
    <lineage>
        <taxon>Eukaryota</taxon>
        <taxon>Fungi</taxon>
        <taxon>Dikarya</taxon>
        <taxon>Basidiomycota</taxon>
        <taxon>Agaricomycotina</taxon>
        <taxon>Tremellomycetes</taxon>
        <taxon>Tremellales</taxon>
        <taxon>Tremellaceae</taxon>
        <taxon>Tremella</taxon>
    </lineage>
</organism>
<name>A0A4Q1BM80_TREME</name>
<evidence type="ECO:0000313" key="3">
    <source>
        <dbReference type="Proteomes" id="UP000289152"/>
    </source>
</evidence>
<evidence type="ECO:0000313" key="2">
    <source>
        <dbReference type="EMBL" id="RXK38752.1"/>
    </source>
</evidence>
<proteinExistence type="predicted"/>
<dbReference type="EMBL" id="SDIL01000042">
    <property type="protein sequence ID" value="RXK38752.1"/>
    <property type="molecule type" value="Genomic_DNA"/>
</dbReference>
<sequence length="153" mass="16696">MEDETRRSVPTATAASGVPYPRTSTRPSMPTSQGGYPGYSTTTSGPTRPAQPTASRNSTDYINGPREERPTRSRKPTAARESETSQIPTPRSHGLHDPTSSQPESKKKKHGSHHGTKSSAHPSLAEFCFPSSKGTFNSDFSPRYPRLNYTVFT</sequence>
<reference evidence="2 3" key="1">
    <citation type="submission" date="2016-06" db="EMBL/GenBank/DDBJ databases">
        <title>Evolution of pathogenesis and genome organization in the Tremellales.</title>
        <authorList>
            <person name="Cuomo C."/>
            <person name="Litvintseva A."/>
            <person name="Heitman J."/>
            <person name="Chen Y."/>
            <person name="Sun S."/>
            <person name="Springer D."/>
            <person name="Dromer F."/>
            <person name="Young S."/>
            <person name="Zeng Q."/>
            <person name="Chapman S."/>
            <person name="Gujja S."/>
            <person name="Saif S."/>
            <person name="Birren B."/>
        </authorList>
    </citation>
    <scope>NUCLEOTIDE SEQUENCE [LARGE SCALE GENOMIC DNA]</scope>
    <source>
        <strain evidence="2 3">ATCC 28783</strain>
    </source>
</reference>
<feature type="compositionally biased region" description="Polar residues" evidence="1">
    <location>
        <begin position="22"/>
        <end position="33"/>
    </location>
</feature>
<feature type="compositionally biased region" description="Basic residues" evidence="1">
    <location>
        <begin position="106"/>
        <end position="116"/>
    </location>
</feature>
<comment type="caution">
    <text evidence="2">The sequence shown here is derived from an EMBL/GenBank/DDBJ whole genome shotgun (WGS) entry which is preliminary data.</text>
</comment>
<keyword evidence="3" id="KW-1185">Reference proteome</keyword>
<protein>
    <submittedName>
        <fullName evidence="2">Uncharacterized protein</fullName>
    </submittedName>
</protein>
<gene>
    <name evidence="2" type="ORF">M231_03928</name>
</gene>
<dbReference type="AlphaFoldDB" id="A0A4Q1BM80"/>
<accession>A0A4Q1BM80</accession>
<dbReference type="InParanoid" id="A0A4Q1BM80"/>
<evidence type="ECO:0000256" key="1">
    <source>
        <dbReference type="SAM" id="MobiDB-lite"/>
    </source>
</evidence>
<dbReference type="Proteomes" id="UP000289152">
    <property type="component" value="Unassembled WGS sequence"/>
</dbReference>
<feature type="compositionally biased region" description="Low complexity" evidence="1">
    <location>
        <begin position="38"/>
        <end position="47"/>
    </location>
</feature>